<reference evidence="1 2" key="1">
    <citation type="submission" date="2024-05" db="EMBL/GenBank/DDBJ databases">
        <title>A draft genome resource for the thread blight pathogen Marasmius tenuissimus strain MS-2.</title>
        <authorList>
            <person name="Yulfo-Soto G.E."/>
            <person name="Baruah I.K."/>
            <person name="Amoako-Attah I."/>
            <person name="Bukari Y."/>
            <person name="Meinhardt L.W."/>
            <person name="Bailey B.A."/>
            <person name="Cohen S.P."/>
        </authorList>
    </citation>
    <scope>NUCLEOTIDE SEQUENCE [LARGE SCALE GENOMIC DNA]</scope>
    <source>
        <strain evidence="1 2">MS-2</strain>
    </source>
</reference>
<proteinExistence type="predicted"/>
<protein>
    <submittedName>
        <fullName evidence="1">Uncharacterized protein</fullName>
    </submittedName>
</protein>
<sequence>MSMSSAASRSLWTASTSSRWLSASRSTSLVHLRYASTVAKTSRIEKRQIEDVAQEEDPAEGIRKVTLSMQNDAQWDPWSQPIATLDVMLPYRTAPWSGSRYQSIKARFQQIWDNRLNAAKNSFNKFIMYRYNSFPGIDLEEFGGLNYLLKVPVQIFTGTKSASKPSSWLSGLRNEVFDAYCEAQKAVAKRSKDRTALGSYTQSHYFNDCIRLLRKQGSTLRYVWNLHTSGPTSTTEHKTTILSIRAIEGHLGAQPPADGNRLAIQVLAKIETLQSLEMYDASGKSLHSASPTASTDAHQKPVIASSIPNKLRHKRVPAPAYSQTEYLIFEKKMYMTGQKWSIRERIYPKEGAIVAA</sequence>
<gene>
    <name evidence="1" type="ORF">AAF712_011109</name>
</gene>
<organism evidence="1 2">
    <name type="scientific">Marasmius tenuissimus</name>
    <dbReference type="NCBI Taxonomy" id="585030"/>
    <lineage>
        <taxon>Eukaryota</taxon>
        <taxon>Fungi</taxon>
        <taxon>Dikarya</taxon>
        <taxon>Basidiomycota</taxon>
        <taxon>Agaricomycotina</taxon>
        <taxon>Agaricomycetes</taxon>
        <taxon>Agaricomycetidae</taxon>
        <taxon>Agaricales</taxon>
        <taxon>Marasmiineae</taxon>
        <taxon>Marasmiaceae</taxon>
        <taxon>Marasmius</taxon>
    </lineage>
</organism>
<name>A0ABR2ZK24_9AGAR</name>
<dbReference type="EMBL" id="JBBXMP010000116">
    <property type="protein sequence ID" value="KAL0062031.1"/>
    <property type="molecule type" value="Genomic_DNA"/>
</dbReference>
<evidence type="ECO:0000313" key="1">
    <source>
        <dbReference type="EMBL" id="KAL0062031.1"/>
    </source>
</evidence>
<comment type="caution">
    <text evidence="1">The sequence shown here is derived from an EMBL/GenBank/DDBJ whole genome shotgun (WGS) entry which is preliminary data.</text>
</comment>
<keyword evidence="2" id="KW-1185">Reference proteome</keyword>
<dbReference type="Gene3D" id="3.10.450.240">
    <property type="match status" value="1"/>
</dbReference>
<dbReference type="Proteomes" id="UP001437256">
    <property type="component" value="Unassembled WGS sequence"/>
</dbReference>
<evidence type="ECO:0000313" key="2">
    <source>
        <dbReference type="Proteomes" id="UP001437256"/>
    </source>
</evidence>
<accession>A0ABR2ZK24</accession>